<proteinExistence type="predicted"/>
<feature type="transmembrane region" description="Helical" evidence="8">
    <location>
        <begin position="21"/>
        <end position="41"/>
    </location>
</feature>
<evidence type="ECO:0000256" key="7">
    <source>
        <dbReference type="ARBA" id="ARBA00023136"/>
    </source>
</evidence>
<feature type="transmembrane region" description="Helical" evidence="8">
    <location>
        <begin position="158"/>
        <end position="177"/>
    </location>
</feature>
<keyword evidence="3" id="KW-0378">Hydrolase</keyword>
<dbReference type="GO" id="GO:0019915">
    <property type="term" value="P:lipid storage"/>
    <property type="evidence" value="ECO:0000318"/>
    <property type="project" value="GO_Central"/>
</dbReference>
<dbReference type="InterPro" id="IPR019388">
    <property type="entry name" value="FIT"/>
</dbReference>
<evidence type="ECO:0000256" key="3">
    <source>
        <dbReference type="ARBA" id="ARBA00022801"/>
    </source>
</evidence>
<dbReference type="PANTHER" id="PTHR23129">
    <property type="entry name" value="ACYL-COENZYME A DIPHOSPHATASE FITM2"/>
    <property type="match status" value="1"/>
</dbReference>
<keyword evidence="4" id="KW-0256">Endoplasmic reticulum</keyword>
<dbReference type="GO" id="GO:0034389">
    <property type="term" value="P:lipid droplet organization"/>
    <property type="evidence" value="ECO:0000318"/>
    <property type="project" value="GO_Central"/>
</dbReference>
<evidence type="ECO:0000256" key="5">
    <source>
        <dbReference type="ARBA" id="ARBA00022989"/>
    </source>
</evidence>
<dbReference type="HOGENOM" id="CLU_048143_0_0_1"/>
<evidence type="ECO:0000256" key="4">
    <source>
        <dbReference type="ARBA" id="ARBA00022824"/>
    </source>
</evidence>
<keyword evidence="11" id="KW-1185">Reference proteome</keyword>
<dbReference type="RefSeq" id="XP_002172434.1">
    <property type="nucleotide sequence ID" value="XM_002172398.2"/>
</dbReference>
<dbReference type="OrthoDB" id="5579088at2759"/>
<evidence type="ECO:0000256" key="8">
    <source>
        <dbReference type="SAM" id="Phobius"/>
    </source>
</evidence>
<evidence type="ECO:0000313" key="10">
    <source>
        <dbReference type="JaponicusDB" id="SJAG_01180"/>
    </source>
</evidence>
<evidence type="ECO:0000256" key="2">
    <source>
        <dbReference type="ARBA" id="ARBA00022692"/>
    </source>
</evidence>
<keyword evidence="2 8" id="KW-0812">Transmembrane</keyword>
<name>B6JZZ1_SCHJY</name>
<dbReference type="Proteomes" id="UP000001744">
    <property type="component" value="Unassembled WGS sequence"/>
</dbReference>
<feature type="transmembrane region" description="Helical" evidence="8">
    <location>
        <begin position="61"/>
        <end position="78"/>
    </location>
</feature>
<organism evidence="9 11">
    <name type="scientific">Schizosaccharomyces japonicus (strain yFS275 / FY16936)</name>
    <name type="common">Fission yeast</name>
    <dbReference type="NCBI Taxonomy" id="402676"/>
    <lineage>
        <taxon>Eukaryota</taxon>
        <taxon>Fungi</taxon>
        <taxon>Dikarya</taxon>
        <taxon>Ascomycota</taxon>
        <taxon>Taphrinomycotina</taxon>
        <taxon>Schizosaccharomycetes</taxon>
        <taxon>Schizosaccharomycetales</taxon>
        <taxon>Schizosaccharomycetaceae</taxon>
        <taxon>Schizosaccharomyces</taxon>
    </lineage>
</organism>
<feature type="transmembrane region" description="Helical" evidence="8">
    <location>
        <begin position="90"/>
        <end position="108"/>
    </location>
</feature>
<dbReference type="GO" id="GO:0010945">
    <property type="term" value="F:coenzyme A diphosphatase activity"/>
    <property type="evidence" value="ECO:0007669"/>
    <property type="project" value="InterPro"/>
</dbReference>
<dbReference type="VEuPathDB" id="FungiDB:SJAG_01180"/>
<dbReference type="EMBL" id="KE651168">
    <property type="protein sequence ID" value="EEB06141.1"/>
    <property type="molecule type" value="Genomic_DNA"/>
</dbReference>
<reference evidence="9 11" key="1">
    <citation type="journal article" date="2011" name="Science">
        <title>Comparative functional genomics of the fission yeasts.</title>
        <authorList>
            <person name="Rhind N."/>
            <person name="Chen Z."/>
            <person name="Yassour M."/>
            <person name="Thompson D.A."/>
            <person name="Haas B.J."/>
            <person name="Habib N."/>
            <person name="Wapinski I."/>
            <person name="Roy S."/>
            <person name="Lin M.F."/>
            <person name="Heiman D.I."/>
            <person name="Young S.K."/>
            <person name="Furuya K."/>
            <person name="Guo Y."/>
            <person name="Pidoux A."/>
            <person name="Chen H.M."/>
            <person name="Robbertse B."/>
            <person name="Goldberg J.M."/>
            <person name="Aoki K."/>
            <person name="Bayne E.H."/>
            <person name="Berlin A.M."/>
            <person name="Desjardins C.A."/>
            <person name="Dobbs E."/>
            <person name="Dukaj L."/>
            <person name="Fan L."/>
            <person name="FitzGerald M.G."/>
            <person name="French C."/>
            <person name="Gujja S."/>
            <person name="Hansen K."/>
            <person name="Keifenheim D."/>
            <person name="Levin J.Z."/>
            <person name="Mosher R.A."/>
            <person name="Mueller C.A."/>
            <person name="Pfiffner J."/>
            <person name="Priest M."/>
            <person name="Russ C."/>
            <person name="Smialowska A."/>
            <person name="Swoboda P."/>
            <person name="Sykes S.M."/>
            <person name="Vaughn M."/>
            <person name="Vengrova S."/>
            <person name="Yoder R."/>
            <person name="Zeng Q."/>
            <person name="Allshire R."/>
            <person name="Baulcombe D."/>
            <person name="Birren B.W."/>
            <person name="Brown W."/>
            <person name="Ekwall K."/>
            <person name="Kellis M."/>
            <person name="Leatherwood J."/>
            <person name="Levin H."/>
            <person name="Margalit H."/>
            <person name="Martienssen R."/>
            <person name="Nieduszynski C.A."/>
            <person name="Spatafora J.W."/>
            <person name="Friedman N."/>
            <person name="Dalgaard J.Z."/>
            <person name="Baumann P."/>
            <person name="Niki H."/>
            <person name="Regev A."/>
            <person name="Nusbaum C."/>
        </authorList>
    </citation>
    <scope>NUCLEOTIDE SEQUENCE [LARGE SCALE GENOMIC DNA]</scope>
    <source>
        <strain evidence="11">yFS275 / FY16936</strain>
    </source>
</reference>
<dbReference type="OMA" id="FTSWFFG"/>
<dbReference type="GeneID" id="7047438"/>
<keyword evidence="6" id="KW-0443">Lipid metabolism</keyword>
<gene>
    <name evidence="10" type="primary">fit1</name>
    <name evidence="9" type="ORF">SJAG_01180</name>
</gene>
<evidence type="ECO:0000313" key="11">
    <source>
        <dbReference type="Proteomes" id="UP000001744"/>
    </source>
</evidence>
<evidence type="ECO:0000256" key="1">
    <source>
        <dbReference type="ARBA" id="ARBA00004477"/>
    </source>
</evidence>
<dbReference type="STRING" id="402676.B6JZZ1"/>
<dbReference type="PANTHER" id="PTHR23129:SF0">
    <property type="entry name" value="ACYL-COENZYME A DIPHOSPHATASE FITM2"/>
    <property type="match status" value="1"/>
</dbReference>
<dbReference type="JaponicusDB" id="SJAG_01180">
    <property type="gene designation" value="fit1"/>
</dbReference>
<sequence length="249" mass="28449">MEKQSSTTQLQERHCCLRKRNIILAGFYAATLLLGGLYNVFVNSTLGNYFGSSKNFLNVFFVKKGWFWTTVVYFVHAIVSYKDRYDMRVLLRYGAATMWWFFITQWFLGPAITDRAFAWTGGSCKGYDITVLSISPRTSALCRSANGLWHGGHDLSGHVFLLTHASLFLISEFWSTLSKAPFKTKSSSTLVGLLAFWWWMLFMTAIHYHTFLEKLTGFLAALTEWAIMYDIVPRVPFLDSLFGVSDINA</sequence>
<protein>
    <submittedName>
        <fullName evidence="9">Phosphoinositide biosynthesis protein</fullName>
    </submittedName>
</protein>
<dbReference type="GO" id="GO:0008654">
    <property type="term" value="P:phospholipid biosynthetic process"/>
    <property type="evidence" value="ECO:0000318"/>
    <property type="project" value="GO_Central"/>
</dbReference>
<comment type="subcellular location">
    <subcellularLocation>
        <location evidence="1">Endoplasmic reticulum membrane</location>
        <topology evidence="1">Multi-pass membrane protein</topology>
    </subcellularLocation>
</comment>
<feature type="transmembrane region" description="Helical" evidence="8">
    <location>
        <begin position="189"/>
        <end position="209"/>
    </location>
</feature>
<dbReference type="Pfam" id="PF10261">
    <property type="entry name" value="FIT"/>
    <property type="match status" value="2"/>
</dbReference>
<keyword evidence="5 8" id="KW-1133">Transmembrane helix</keyword>
<dbReference type="GO" id="GO:0005789">
    <property type="term" value="C:endoplasmic reticulum membrane"/>
    <property type="evidence" value="ECO:0000318"/>
    <property type="project" value="GO_Central"/>
</dbReference>
<dbReference type="eggNOG" id="KOG3750">
    <property type="taxonomic scope" value="Eukaryota"/>
</dbReference>
<accession>B6JZZ1</accession>
<dbReference type="AlphaFoldDB" id="B6JZZ1"/>
<evidence type="ECO:0000313" key="9">
    <source>
        <dbReference type="EMBL" id="EEB06141.1"/>
    </source>
</evidence>
<evidence type="ECO:0000256" key="6">
    <source>
        <dbReference type="ARBA" id="ARBA00023098"/>
    </source>
</evidence>
<keyword evidence="7 8" id="KW-0472">Membrane</keyword>